<gene>
    <name evidence="2" type="primary">RvY_06032-1</name>
    <name evidence="2" type="synonym">RvY_06032.1</name>
    <name evidence="2" type="ORF">RvY_06032</name>
</gene>
<evidence type="ECO:0000313" key="2">
    <source>
        <dbReference type="EMBL" id="GAU94214.1"/>
    </source>
</evidence>
<protein>
    <submittedName>
        <fullName evidence="2">Uncharacterized protein</fullName>
    </submittedName>
</protein>
<keyword evidence="3" id="KW-1185">Reference proteome</keyword>
<name>A0A1D1UX64_RAMVA</name>
<sequence>MNEFDRYHRQAVERAEKEGRMPPLPPLRPLRGRELRPEEDLFEPRYFAPSRNNITRSSLKPNRTPGLLAATATISVAVSYLTYRQMYKPSRVPANYDQSNLAMCQKKYGPIPDHVVPINTLVSSGKQQNPDARYGPDAGNSLYYTRNKVNAAEPAYTFQNWHAWETPLVKREQAMEKGEEIIRSIRDQ</sequence>
<dbReference type="EMBL" id="BDGG01000002">
    <property type="protein sequence ID" value="GAU94214.1"/>
    <property type="molecule type" value="Genomic_DNA"/>
</dbReference>
<feature type="region of interest" description="Disordered" evidence="1">
    <location>
        <begin position="1"/>
        <end position="35"/>
    </location>
</feature>
<reference evidence="2 3" key="1">
    <citation type="journal article" date="2016" name="Nat. Commun.">
        <title>Extremotolerant tardigrade genome and improved radiotolerance of human cultured cells by tardigrade-unique protein.</title>
        <authorList>
            <person name="Hashimoto T."/>
            <person name="Horikawa D.D."/>
            <person name="Saito Y."/>
            <person name="Kuwahara H."/>
            <person name="Kozuka-Hata H."/>
            <person name="Shin-I T."/>
            <person name="Minakuchi Y."/>
            <person name="Ohishi K."/>
            <person name="Motoyama A."/>
            <person name="Aizu T."/>
            <person name="Enomoto A."/>
            <person name="Kondo K."/>
            <person name="Tanaka S."/>
            <person name="Hara Y."/>
            <person name="Koshikawa S."/>
            <person name="Sagara H."/>
            <person name="Miura T."/>
            <person name="Yokobori S."/>
            <person name="Miyagawa K."/>
            <person name="Suzuki Y."/>
            <person name="Kubo T."/>
            <person name="Oyama M."/>
            <person name="Kohara Y."/>
            <person name="Fujiyama A."/>
            <person name="Arakawa K."/>
            <person name="Katayama T."/>
            <person name="Toyoda A."/>
            <person name="Kunieda T."/>
        </authorList>
    </citation>
    <scope>NUCLEOTIDE SEQUENCE [LARGE SCALE GENOMIC DNA]</scope>
    <source>
        <strain evidence="2 3">YOKOZUNA-1</strain>
    </source>
</reference>
<feature type="compositionally biased region" description="Basic and acidic residues" evidence="1">
    <location>
        <begin position="1"/>
        <end position="20"/>
    </location>
</feature>
<dbReference type="Proteomes" id="UP000186922">
    <property type="component" value="Unassembled WGS sequence"/>
</dbReference>
<comment type="caution">
    <text evidence="2">The sequence shown here is derived from an EMBL/GenBank/DDBJ whole genome shotgun (WGS) entry which is preliminary data.</text>
</comment>
<evidence type="ECO:0000256" key="1">
    <source>
        <dbReference type="SAM" id="MobiDB-lite"/>
    </source>
</evidence>
<evidence type="ECO:0000313" key="3">
    <source>
        <dbReference type="Proteomes" id="UP000186922"/>
    </source>
</evidence>
<organism evidence="2 3">
    <name type="scientific">Ramazzottius varieornatus</name>
    <name type="common">Water bear</name>
    <name type="synonym">Tardigrade</name>
    <dbReference type="NCBI Taxonomy" id="947166"/>
    <lineage>
        <taxon>Eukaryota</taxon>
        <taxon>Metazoa</taxon>
        <taxon>Ecdysozoa</taxon>
        <taxon>Tardigrada</taxon>
        <taxon>Eutardigrada</taxon>
        <taxon>Parachela</taxon>
        <taxon>Hypsibioidea</taxon>
        <taxon>Ramazzottiidae</taxon>
        <taxon>Ramazzottius</taxon>
    </lineage>
</organism>
<proteinExistence type="predicted"/>
<accession>A0A1D1UX64</accession>
<dbReference type="AlphaFoldDB" id="A0A1D1UX64"/>